<dbReference type="RefSeq" id="WP_272740997.1">
    <property type="nucleotide sequence ID" value="NZ_JAQQKW010000004.1"/>
</dbReference>
<evidence type="ECO:0000313" key="1">
    <source>
        <dbReference type="EMBL" id="MDC7694281.1"/>
    </source>
</evidence>
<accession>A0ABT5IDM2</accession>
<dbReference type="Proteomes" id="UP001216595">
    <property type="component" value="Unassembled WGS sequence"/>
</dbReference>
<dbReference type="EMBL" id="JAQQKW010000004">
    <property type="protein sequence ID" value="MDC7694281.1"/>
    <property type="molecule type" value="Genomic_DNA"/>
</dbReference>
<comment type="caution">
    <text evidence="1">The sequence shown here is derived from an EMBL/GenBank/DDBJ whole genome shotgun (WGS) entry which is preliminary data.</text>
</comment>
<name>A0ABT5IDM2_9CAUL</name>
<sequence>MDDPKLDHLRQLLEQFLEADMDITASALVAASHKFKHPSDITRPVNRGPLFHEYRQRQARLRDLARKTDKNAKGKLLARLAGTEENLMLMVRRNELLIATVRSLIRTVGTTQGLKGWLTMSADYAALRKELEAMGAIPSADPLPLRPVAPSRKSEC</sequence>
<keyword evidence="2" id="KW-1185">Reference proteome</keyword>
<evidence type="ECO:0000313" key="2">
    <source>
        <dbReference type="Proteomes" id="UP001216595"/>
    </source>
</evidence>
<proteinExistence type="predicted"/>
<organism evidence="1 2">
    <name type="scientific">Asticcacaulis currens</name>
    <dbReference type="NCBI Taxonomy" id="2984210"/>
    <lineage>
        <taxon>Bacteria</taxon>
        <taxon>Pseudomonadati</taxon>
        <taxon>Pseudomonadota</taxon>
        <taxon>Alphaproteobacteria</taxon>
        <taxon>Caulobacterales</taxon>
        <taxon>Caulobacteraceae</taxon>
        <taxon>Asticcacaulis</taxon>
    </lineage>
</organism>
<reference evidence="1 2" key="1">
    <citation type="submission" date="2023-01" db="EMBL/GenBank/DDBJ databases">
        <title>Novel species of the genus Asticcacaulis isolated from rivers.</title>
        <authorList>
            <person name="Lu H."/>
        </authorList>
    </citation>
    <scope>NUCLEOTIDE SEQUENCE [LARGE SCALE GENOMIC DNA]</scope>
    <source>
        <strain evidence="1 2">DXS10W</strain>
    </source>
</reference>
<protein>
    <submittedName>
        <fullName evidence="1">Uncharacterized protein</fullName>
    </submittedName>
</protein>
<gene>
    <name evidence="1" type="ORF">PQU94_08310</name>
</gene>